<dbReference type="AlphaFoldDB" id="A0A4Y2DT53"/>
<sequence length="137" mass="15248">MAAGYCIHTCCGAGPLITAFCSAIFAENRNRTEAASTIFRTYGRYVFSTQLLLSLYFMPLIVSPAKIGCVQRCLRSPRDCGPAPVEVKQQIRYVQFTSRKHGRGYALQSKPACLSYHHEWTTCSTTLRLTNPTCVLS</sequence>
<evidence type="ECO:0000313" key="2">
    <source>
        <dbReference type="Proteomes" id="UP000499080"/>
    </source>
</evidence>
<protein>
    <submittedName>
        <fullName evidence="1">Uncharacterized protein</fullName>
    </submittedName>
</protein>
<gene>
    <name evidence="1" type="ORF">AVEN_259361_1</name>
</gene>
<comment type="caution">
    <text evidence="1">The sequence shown here is derived from an EMBL/GenBank/DDBJ whole genome shotgun (WGS) entry which is preliminary data.</text>
</comment>
<name>A0A4Y2DT53_ARAVE</name>
<reference evidence="1 2" key="1">
    <citation type="journal article" date="2019" name="Sci. Rep.">
        <title>Orb-weaving spider Araneus ventricosus genome elucidates the spidroin gene catalogue.</title>
        <authorList>
            <person name="Kono N."/>
            <person name="Nakamura H."/>
            <person name="Ohtoshi R."/>
            <person name="Moran D.A.P."/>
            <person name="Shinohara A."/>
            <person name="Yoshida Y."/>
            <person name="Fujiwara M."/>
            <person name="Mori M."/>
            <person name="Tomita M."/>
            <person name="Arakawa K."/>
        </authorList>
    </citation>
    <scope>NUCLEOTIDE SEQUENCE [LARGE SCALE GENOMIC DNA]</scope>
</reference>
<dbReference type="EMBL" id="BGPR01000424">
    <property type="protein sequence ID" value="GBM19457.1"/>
    <property type="molecule type" value="Genomic_DNA"/>
</dbReference>
<organism evidence="1 2">
    <name type="scientific">Araneus ventricosus</name>
    <name type="common">Orbweaver spider</name>
    <name type="synonym">Epeira ventricosa</name>
    <dbReference type="NCBI Taxonomy" id="182803"/>
    <lineage>
        <taxon>Eukaryota</taxon>
        <taxon>Metazoa</taxon>
        <taxon>Ecdysozoa</taxon>
        <taxon>Arthropoda</taxon>
        <taxon>Chelicerata</taxon>
        <taxon>Arachnida</taxon>
        <taxon>Araneae</taxon>
        <taxon>Araneomorphae</taxon>
        <taxon>Entelegynae</taxon>
        <taxon>Araneoidea</taxon>
        <taxon>Araneidae</taxon>
        <taxon>Araneus</taxon>
    </lineage>
</organism>
<accession>A0A4Y2DT53</accession>
<dbReference type="Proteomes" id="UP000499080">
    <property type="component" value="Unassembled WGS sequence"/>
</dbReference>
<keyword evidence="2" id="KW-1185">Reference proteome</keyword>
<proteinExistence type="predicted"/>
<evidence type="ECO:0000313" key="1">
    <source>
        <dbReference type="EMBL" id="GBM19457.1"/>
    </source>
</evidence>